<dbReference type="AlphaFoldDB" id="A0A3E0LWA6"/>
<keyword evidence="2" id="KW-0808">Transferase</keyword>
<dbReference type="InterPro" id="IPR011004">
    <property type="entry name" value="Trimer_LpxA-like_sf"/>
</dbReference>
<evidence type="ECO:0000313" key="3">
    <source>
        <dbReference type="Proteomes" id="UP000257002"/>
    </source>
</evidence>
<dbReference type="GO" id="GO:0031470">
    <property type="term" value="C:carboxysome"/>
    <property type="evidence" value="ECO:0007669"/>
    <property type="project" value="UniProtKB-ARBA"/>
</dbReference>
<comment type="caution">
    <text evidence="2">The sequence shown here is derived from an EMBL/GenBank/DDBJ whole genome shotgun (WGS) entry which is preliminary data.</text>
</comment>
<dbReference type="SUPFAM" id="SSF51161">
    <property type="entry name" value="Trimeric LpxA-like enzymes"/>
    <property type="match status" value="1"/>
</dbReference>
<organism evidence="2 3">
    <name type="scientific">Microcystis wesenbergii TW10</name>
    <dbReference type="NCBI Taxonomy" id="2060474"/>
    <lineage>
        <taxon>Bacteria</taxon>
        <taxon>Bacillati</taxon>
        <taxon>Cyanobacteriota</taxon>
        <taxon>Cyanophyceae</taxon>
        <taxon>Oscillatoriophycideae</taxon>
        <taxon>Chroococcales</taxon>
        <taxon>Microcystaceae</taxon>
        <taxon>Microcystis</taxon>
    </lineage>
</organism>
<feature type="transmembrane region" description="Helical" evidence="1">
    <location>
        <begin position="32"/>
        <end position="50"/>
    </location>
</feature>
<proteinExistence type="predicted"/>
<protein>
    <submittedName>
        <fullName evidence="2">Acyl transferase</fullName>
    </submittedName>
</protein>
<feature type="transmembrane region" description="Helical" evidence="1">
    <location>
        <begin position="7"/>
        <end position="26"/>
    </location>
</feature>
<dbReference type="GO" id="GO:0016740">
    <property type="term" value="F:transferase activity"/>
    <property type="evidence" value="ECO:0007669"/>
    <property type="project" value="UniProtKB-KW"/>
</dbReference>
<keyword evidence="1" id="KW-0472">Membrane</keyword>
<sequence>MTIFGRVISFFPAFILLLTGAAIFYFLASPSIFSLLAVLLSIYGFPPLVYRLHEYFYPVREGISYLQMKEYSPWWGSHQIQVIYIAIPVLETLLRLIPGLFSWWLRLWGAKVGKDVYWTPALEISDRGFLEIGDRVVIGHRVGIYSHIIKPRKADLMLYVKKVKIGNNVFIGAGSHLAPGVVLNDGKFLTLATDLYPNQKI</sequence>
<gene>
    <name evidence="2" type="ORF">DWQ51_12165</name>
</gene>
<dbReference type="Proteomes" id="UP000257002">
    <property type="component" value="Unassembled WGS sequence"/>
</dbReference>
<evidence type="ECO:0000256" key="1">
    <source>
        <dbReference type="SAM" id="Phobius"/>
    </source>
</evidence>
<evidence type="ECO:0000313" key="2">
    <source>
        <dbReference type="EMBL" id="REJ51795.1"/>
    </source>
</evidence>
<keyword evidence="1" id="KW-1133">Transmembrane helix</keyword>
<reference evidence="2 3" key="1">
    <citation type="submission" date="2017-10" db="EMBL/GenBank/DDBJ databases">
        <title>A large-scale comparative metagenomic study reveals the eutrophication-driven functional interactions in six Microcystis-epibionts communities.</title>
        <authorList>
            <person name="Li Q."/>
            <person name="Lin F."/>
        </authorList>
    </citation>
    <scope>NUCLEOTIDE SEQUENCE [LARGE SCALE GENOMIC DNA]</scope>
    <source>
        <strain evidence="2">TW10</strain>
    </source>
</reference>
<accession>A0A3E0LWA6</accession>
<dbReference type="Gene3D" id="2.160.10.10">
    <property type="entry name" value="Hexapeptide repeat proteins"/>
    <property type="match status" value="1"/>
</dbReference>
<dbReference type="EMBL" id="QQWD01000012">
    <property type="protein sequence ID" value="REJ51795.1"/>
    <property type="molecule type" value="Genomic_DNA"/>
</dbReference>
<dbReference type="GO" id="GO:0043886">
    <property type="term" value="F:structural constituent of carboxysome shell"/>
    <property type="evidence" value="ECO:0007669"/>
    <property type="project" value="UniProtKB-ARBA"/>
</dbReference>
<keyword evidence="1" id="KW-0812">Transmembrane</keyword>
<name>A0A3E0LWA6_9CHRO</name>